<keyword evidence="2" id="KW-1185">Reference proteome</keyword>
<organism evidence="1 2">
    <name type="scientific">Candidatus Magnetobacterium bavaricum</name>
    <dbReference type="NCBI Taxonomy" id="29290"/>
    <lineage>
        <taxon>Bacteria</taxon>
        <taxon>Pseudomonadati</taxon>
        <taxon>Nitrospirota</taxon>
        <taxon>Thermodesulfovibrionia</taxon>
        <taxon>Thermodesulfovibrionales</taxon>
        <taxon>Candidatus Magnetobacteriaceae</taxon>
        <taxon>Candidatus Magnetobacterium</taxon>
    </lineage>
</organism>
<evidence type="ECO:0000313" key="1">
    <source>
        <dbReference type="EMBL" id="KJU83001.1"/>
    </source>
</evidence>
<sequence length="75" mass="8103">MSHQLKGFSLSVVIHAAVLLAFVGVNSLVVTEQRPIVIDFIIEKSPTNTVKATVPPVLVQDTPEKKAVAKTVKPR</sequence>
<gene>
    <name evidence="1" type="ORF">MBAV_004805</name>
</gene>
<accession>A0A0F3GM80</accession>
<evidence type="ECO:0000313" key="2">
    <source>
        <dbReference type="Proteomes" id="UP000033423"/>
    </source>
</evidence>
<name>A0A0F3GM80_9BACT</name>
<proteinExistence type="predicted"/>
<dbReference type="Proteomes" id="UP000033423">
    <property type="component" value="Unassembled WGS sequence"/>
</dbReference>
<dbReference type="AlphaFoldDB" id="A0A0F3GM80"/>
<dbReference type="EMBL" id="LACI01002087">
    <property type="protein sequence ID" value="KJU83001.1"/>
    <property type="molecule type" value="Genomic_DNA"/>
</dbReference>
<reference evidence="1 2" key="1">
    <citation type="submission" date="2015-02" db="EMBL/GenBank/DDBJ databases">
        <title>Single-cell genomics of uncultivated deep-branching MTB reveals a conserved set of magnetosome genes.</title>
        <authorList>
            <person name="Kolinko S."/>
            <person name="Richter M."/>
            <person name="Glockner F.O."/>
            <person name="Brachmann A."/>
            <person name="Schuler D."/>
        </authorList>
    </citation>
    <scope>NUCLEOTIDE SEQUENCE [LARGE SCALE GENOMIC DNA]</scope>
    <source>
        <strain evidence="1">TM-1</strain>
    </source>
</reference>
<feature type="non-terminal residue" evidence="1">
    <location>
        <position position="75"/>
    </location>
</feature>
<comment type="caution">
    <text evidence="1">The sequence shown here is derived from an EMBL/GenBank/DDBJ whole genome shotgun (WGS) entry which is preliminary data.</text>
</comment>
<protein>
    <submittedName>
        <fullName evidence="1">Uncharacterized protein</fullName>
    </submittedName>
</protein>